<dbReference type="Gene3D" id="3.10.310.50">
    <property type="match status" value="1"/>
</dbReference>
<protein>
    <submittedName>
        <fullName evidence="4">(pine wood nematode) hypothetical protein</fullName>
    </submittedName>
</protein>
<organism evidence="6 8">
    <name type="scientific">Bursaphelenchus xylophilus</name>
    <name type="common">Pinewood nematode worm</name>
    <name type="synonym">Aphelenchoides xylophilus</name>
    <dbReference type="NCBI Taxonomy" id="6326"/>
    <lineage>
        <taxon>Eukaryota</taxon>
        <taxon>Metazoa</taxon>
        <taxon>Ecdysozoa</taxon>
        <taxon>Nematoda</taxon>
        <taxon>Chromadorea</taxon>
        <taxon>Rhabditida</taxon>
        <taxon>Tylenchina</taxon>
        <taxon>Tylenchomorpha</taxon>
        <taxon>Aphelenchoidea</taxon>
        <taxon>Aphelenchoididae</taxon>
        <taxon>Bursaphelenchus</taxon>
    </lineage>
</organism>
<evidence type="ECO:0000313" key="4">
    <source>
        <dbReference type="EMBL" id="CAD5208304.1"/>
    </source>
</evidence>
<feature type="compositionally biased region" description="Low complexity" evidence="1">
    <location>
        <begin position="284"/>
        <end position="294"/>
    </location>
</feature>
<feature type="signal peptide" evidence="3">
    <location>
        <begin position="1"/>
        <end position="23"/>
    </location>
</feature>
<evidence type="ECO:0000313" key="5">
    <source>
        <dbReference type="EMBL" id="CAG9080959.1"/>
    </source>
</evidence>
<dbReference type="PANTHER" id="PTHR33748:SF5">
    <property type="entry name" value="GROUND-LIKE DOMAIN-CONTAINING PROTEIN"/>
    <property type="match status" value="1"/>
</dbReference>
<feature type="chain" id="PRO_5036308786" evidence="3">
    <location>
        <begin position="24"/>
        <end position="294"/>
    </location>
</feature>
<keyword evidence="3" id="KW-0732">Signal</keyword>
<reference evidence="8" key="1">
    <citation type="submission" date="2016-11" db="UniProtKB">
        <authorList>
            <consortium name="WormBaseParasite"/>
        </authorList>
    </citation>
    <scope>IDENTIFICATION</scope>
</reference>
<feature type="transmembrane region" description="Helical" evidence="2">
    <location>
        <begin position="230"/>
        <end position="257"/>
    </location>
</feature>
<keyword evidence="2" id="KW-1133">Transmembrane helix</keyword>
<dbReference type="PANTHER" id="PTHR33748">
    <property type="entry name" value="PROTEIN CBG04600"/>
    <property type="match status" value="1"/>
</dbReference>
<dbReference type="EMBL" id="CAJFDI010000001">
    <property type="protein sequence ID" value="CAD5208304.1"/>
    <property type="molecule type" value="Genomic_DNA"/>
</dbReference>
<accession>A0A1I7SFU5</accession>
<dbReference type="eggNOG" id="ENOG502S8PZ">
    <property type="taxonomic scope" value="Eukaryota"/>
</dbReference>
<evidence type="ECO:0000313" key="6">
    <source>
        <dbReference type="Proteomes" id="UP000095284"/>
    </source>
</evidence>
<evidence type="ECO:0000256" key="2">
    <source>
        <dbReference type="SAM" id="Phobius"/>
    </source>
</evidence>
<dbReference type="EMBL" id="CAJFCV020000001">
    <property type="protein sequence ID" value="CAG9080959.1"/>
    <property type="molecule type" value="Genomic_DNA"/>
</dbReference>
<feature type="region of interest" description="Disordered" evidence="1">
    <location>
        <begin position="274"/>
        <end position="294"/>
    </location>
</feature>
<dbReference type="Proteomes" id="UP000582659">
    <property type="component" value="Unassembled WGS sequence"/>
</dbReference>
<dbReference type="AlphaFoldDB" id="A0A1I7SFU5"/>
<proteinExistence type="predicted"/>
<keyword evidence="2" id="KW-0812">Transmembrane</keyword>
<name>A0A1I7SFU5_BURXY</name>
<sequence length="294" mass="33842">MILPRWNLLHILQFSTLFWYCSSIRFPYYSPDAYPDSERDFSLCRMPWRSLVCDPNEILSEEGLLQLDRSTKFILNKTKCPCASYDSPMGYCTKETGYSISIAVLDSIYVESSELVIKERLERIFPEALRRKQSRGQCDDDILIVLAVKNRIVATSVGSVARRKLNYEIVDKVTELAKFRYFDDGDYARGLNLMVEIFGKVLAGENYLEVLPSKVERLYFYKLKNLFPSWPIWLTFLVLVGIPAIVVLIVLITALIISLRKYLRITRYGYQSGNPDEPTDELTETSLTSSLNSS</sequence>
<evidence type="ECO:0000256" key="1">
    <source>
        <dbReference type="SAM" id="MobiDB-lite"/>
    </source>
</evidence>
<dbReference type="Proteomes" id="UP000095284">
    <property type="component" value="Unplaced"/>
</dbReference>
<dbReference type="Proteomes" id="UP000659654">
    <property type="component" value="Unassembled WGS sequence"/>
</dbReference>
<dbReference type="WBParaSite" id="BXY_1190800.1">
    <property type="protein sequence ID" value="BXY_1190800.1"/>
    <property type="gene ID" value="BXY_1190800"/>
</dbReference>
<dbReference type="InterPro" id="IPR033438">
    <property type="entry name" value="MOLO1"/>
</dbReference>
<evidence type="ECO:0000313" key="7">
    <source>
        <dbReference type="Proteomes" id="UP000659654"/>
    </source>
</evidence>
<keyword evidence="2" id="KW-0472">Membrane</keyword>
<evidence type="ECO:0000256" key="3">
    <source>
        <dbReference type="SAM" id="SignalP"/>
    </source>
</evidence>
<dbReference type="OrthoDB" id="8062037at2759"/>
<dbReference type="SMR" id="A0A1I7SFU5"/>
<keyword evidence="7" id="KW-1185">Reference proteome</keyword>
<reference evidence="5" key="2">
    <citation type="submission" date="2020-08" db="EMBL/GenBank/DDBJ databases">
        <authorList>
            <person name="Kikuchi T."/>
        </authorList>
    </citation>
    <scope>NUCLEOTIDE SEQUENCE</scope>
    <source>
        <strain evidence="4">Ka4C1</strain>
    </source>
</reference>
<gene>
    <name evidence="4" type="ORF">BXYJ_LOCUS540</name>
</gene>
<dbReference type="Pfam" id="PF17175">
    <property type="entry name" value="MOLO1"/>
    <property type="match status" value="1"/>
</dbReference>
<dbReference type="GO" id="GO:0005892">
    <property type="term" value="C:acetylcholine-gated channel complex"/>
    <property type="evidence" value="ECO:0007669"/>
    <property type="project" value="InterPro"/>
</dbReference>
<evidence type="ECO:0000313" key="8">
    <source>
        <dbReference type="WBParaSite" id="BXY_1190800.1"/>
    </source>
</evidence>